<feature type="active site" description="Proton acceptor" evidence="4">
    <location>
        <position position="144"/>
    </location>
</feature>
<sequence>MIVVTGGAGFIGSNLVKQLNAQGRTDIVVIDDLTDGTKFVNLVDLTIADYMDKDEFQARIVSGDEFEEWDDGIEVIFHEGACSATTEWNGKFIMEVNYEYSKDLFHYCIEREIPFIYASSAATYGGRNDNFIEDPRFEQPLNVYGYSKQLFDQYVRRWMPEINSQVVGLKYFNVYGPREQHKGSMASVAFHLNTQVKQGDNPKLFEGCDGFPDGGQMRDFIYVDDVCKVNLWFWQNPQHSGIFNCGTGRAEPFQNVAEAVIRHHQKGAIEYIPFPDHLKGRYQSFTQADLTKLRGVGYDGEFKTVAEGVADYMAWLNRA</sequence>
<dbReference type="EMBL" id="CP120942">
    <property type="protein sequence ID" value="WFF97901.1"/>
    <property type="molecule type" value="Genomic_DNA"/>
</dbReference>
<dbReference type="PANTHER" id="PTHR43103:SF3">
    <property type="entry name" value="ADP-L-GLYCERO-D-MANNO-HEPTOSE-6-EPIMERASE"/>
    <property type="match status" value="1"/>
</dbReference>
<feature type="binding site" evidence="4">
    <location>
        <position position="218"/>
    </location>
    <ligand>
        <name>substrate</name>
    </ligand>
</feature>
<feature type="binding site" evidence="4">
    <location>
        <begin position="10"/>
        <end position="11"/>
    </location>
    <ligand>
        <name>NADP(+)</name>
        <dbReference type="ChEBI" id="CHEBI:58349"/>
    </ligand>
</feature>
<reference evidence="14" key="5">
    <citation type="submission" date="2023-03" db="EMBL/GenBank/DDBJ databases">
        <title>Aeromonas caviae strain AC1520.</title>
        <authorList>
            <person name="Xie T."/>
            <person name="Zhang Q."/>
            <person name="Deng J."/>
            <person name="Li X."/>
        </authorList>
    </citation>
    <scope>NUCLEOTIDE SEQUENCE</scope>
    <source>
        <strain evidence="14">AC1520</strain>
    </source>
</reference>
<comment type="caution">
    <text evidence="4">Lacks conserved residue(s) required for the propagation of feature annotation.</text>
</comment>
<evidence type="ECO:0000313" key="12">
    <source>
        <dbReference type="EMBL" id="MEA9436339.1"/>
    </source>
</evidence>
<comment type="domain">
    <text evidence="4">Contains a large N-terminal NADP-binding domain, and a smaller C-terminal substrate-binding domain.</text>
</comment>
<dbReference type="GO" id="GO:0050661">
    <property type="term" value="F:NADP binding"/>
    <property type="evidence" value="ECO:0007669"/>
    <property type="project" value="InterPro"/>
</dbReference>
<dbReference type="InterPro" id="IPR001509">
    <property type="entry name" value="Epimerase_deHydtase"/>
</dbReference>
<feature type="binding site" evidence="4">
    <location>
        <begin position="79"/>
        <end position="83"/>
    </location>
    <ligand>
        <name>NADP(+)</name>
        <dbReference type="ChEBI" id="CHEBI:58349"/>
    </ligand>
</feature>
<feature type="binding site" evidence="4">
    <location>
        <position position="38"/>
    </location>
    <ligand>
        <name>NADP(+)</name>
        <dbReference type="ChEBI" id="CHEBI:58349"/>
    </ligand>
</feature>
<dbReference type="EMBL" id="BPOP01000072">
    <property type="protein sequence ID" value="GJB94054.1"/>
    <property type="molecule type" value="Genomic_DNA"/>
</dbReference>
<comment type="catalytic activity">
    <reaction evidence="4">
        <text>ADP-D-glycero-beta-D-manno-heptose = ADP-L-glycero-beta-D-manno-heptose</text>
        <dbReference type="Rhea" id="RHEA:17577"/>
        <dbReference type="ChEBI" id="CHEBI:59967"/>
        <dbReference type="ChEBI" id="CHEBI:61506"/>
        <dbReference type="EC" id="5.1.3.20"/>
    </reaction>
</comment>
<evidence type="ECO:0000313" key="13">
    <source>
        <dbReference type="EMBL" id="UZC85231.1"/>
    </source>
</evidence>
<evidence type="ECO:0000313" key="7">
    <source>
        <dbReference type="EMBL" id="BBQ28491.1"/>
    </source>
</evidence>
<evidence type="ECO:0000256" key="2">
    <source>
        <dbReference type="ARBA" id="ARBA00023235"/>
    </source>
</evidence>
<feature type="binding site" evidence="4">
    <location>
        <begin position="31"/>
        <end position="32"/>
    </location>
    <ligand>
        <name>NADP(+)</name>
        <dbReference type="ChEBI" id="CHEBI:58349"/>
    </ligand>
</feature>
<feature type="binding site" evidence="4">
    <location>
        <position position="148"/>
    </location>
    <ligand>
        <name>NADP(+)</name>
        <dbReference type="ChEBI" id="CHEBI:58349"/>
    </ligand>
</feature>
<feature type="binding site" evidence="4">
    <location>
        <position position="173"/>
    </location>
    <ligand>
        <name>substrate</name>
    </ligand>
</feature>
<reference evidence="12 18" key="7">
    <citation type="submission" date="2023-12" db="EMBL/GenBank/DDBJ databases">
        <title>Characterization of antibiotic resistance in Aeromonas spp. in hospital effluent.</title>
        <authorList>
            <person name="Negoseki B.R.S."/>
            <person name="Krul D."/>
            <person name="Siqueira A.C."/>
            <person name="Almeida M."/>
            <person name="Mesa D."/>
            <person name="Conte D."/>
            <person name="Dalla-Costa L.M."/>
        </authorList>
    </citation>
    <scope>NUCLEOTIDE SEQUENCE [LARGE SCALE GENOMIC DNA]</scope>
    <source>
        <strain evidence="12 18">36v</strain>
    </source>
</reference>
<comment type="function">
    <text evidence="4">Catalyzes the interconversion between ADP-D-glycero-beta-D-manno-heptose and ADP-L-glycero-beta-D-manno-heptose via an epimerization at carbon 6 of the heptose.</text>
</comment>
<evidence type="ECO:0000313" key="10">
    <source>
        <dbReference type="EMBL" id="GJB94054.1"/>
    </source>
</evidence>
<dbReference type="Proteomes" id="UP000737420">
    <property type="component" value="Unassembled WGS sequence"/>
</dbReference>
<dbReference type="NCBIfam" id="NF008360">
    <property type="entry name" value="PRK11150.1"/>
    <property type="match status" value="1"/>
</dbReference>
<dbReference type="AlphaFoldDB" id="A0A125Y2I7"/>
<evidence type="ECO:0000313" key="14">
    <source>
        <dbReference type="EMBL" id="WFF97901.1"/>
    </source>
</evidence>
<accession>A0A125Y2I7</accession>
<dbReference type="EC" id="5.1.3.20" evidence="4"/>
<dbReference type="EMBL" id="BPNI01000053">
    <property type="protein sequence ID" value="GJA41833.1"/>
    <property type="molecule type" value="Genomic_DNA"/>
</dbReference>
<dbReference type="RefSeq" id="WP_039041134.1">
    <property type="nucleotide sequence ID" value="NZ_AP019195.1"/>
</dbReference>
<dbReference type="GO" id="GO:0005975">
    <property type="term" value="P:carbohydrate metabolic process"/>
    <property type="evidence" value="ECO:0007669"/>
    <property type="project" value="UniProtKB-UniRule"/>
</dbReference>
<dbReference type="HAMAP" id="MF_01601">
    <property type="entry name" value="Heptose_epimerase"/>
    <property type="match status" value="1"/>
</dbReference>
<feature type="binding site" evidence="4">
    <location>
        <position position="53"/>
    </location>
    <ligand>
        <name>NADP(+)</name>
        <dbReference type="ChEBI" id="CHEBI:58349"/>
    </ligand>
</feature>
<evidence type="ECO:0000313" key="16">
    <source>
        <dbReference type="Proteomes" id="UP000737420"/>
    </source>
</evidence>
<dbReference type="Proteomes" id="UP000886939">
    <property type="component" value="Unassembled WGS sequence"/>
</dbReference>
<protein>
    <recommendedName>
        <fullName evidence="4">ADP-L-glycero-D-manno-heptose-6-epimerase</fullName>
        <ecNumber evidence="4">5.1.3.20</ecNumber>
    </recommendedName>
    <alternativeName>
        <fullName evidence="4">ADP-L-glycero-beta-D-manno-heptose-6-epimerase</fullName>
        <shortName evidence="4">ADP-glyceromanno-heptose 6-epimerase</shortName>
        <shortName evidence="4">ADP-hep 6-epimerase</shortName>
        <shortName evidence="4">AGME</shortName>
    </alternativeName>
</protein>
<dbReference type="Proteomes" id="UP001304847">
    <property type="component" value="Unassembled WGS sequence"/>
</dbReference>
<dbReference type="EMBL" id="JAYGOJ010000049">
    <property type="protein sequence ID" value="MEA9436339.1"/>
    <property type="molecule type" value="Genomic_DNA"/>
</dbReference>
<dbReference type="EMBL" id="BPNL01000042">
    <property type="protein sequence ID" value="GJA55797.1"/>
    <property type="molecule type" value="Genomic_DNA"/>
</dbReference>
<keyword evidence="3 4" id="KW-0119">Carbohydrate metabolism</keyword>
<proteinExistence type="inferred from homology"/>
<comment type="cofactor">
    <cofactor evidence="4">
        <name>NADP(+)</name>
        <dbReference type="ChEBI" id="CHEBI:58349"/>
    </cofactor>
    <text evidence="4">Binds 1 NADP(+) per subunit.</text>
</comment>
<evidence type="ECO:0000313" key="18">
    <source>
        <dbReference type="Proteomes" id="UP001304847"/>
    </source>
</evidence>
<dbReference type="GO" id="GO:0008712">
    <property type="term" value="F:ADP-glyceromanno-heptose 6-epimerase activity"/>
    <property type="evidence" value="ECO:0007669"/>
    <property type="project" value="UniProtKB-UniRule"/>
</dbReference>
<feature type="binding site" evidence="4">
    <location>
        <position position="174"/>
    </location>
    <ligand>
        <name>NADP(+)</name>
        <dbReference type="ChEBI" id="CHEBI:58349"/>
    </ligand>
</feature>
<evidence type="ECO:0000256" key="1">
    <source>
        <dbReference type="ARBA" id="ARBA00022857"/>
    </source>
</evidence>
<dbReference type="CDD" id="cd05248">
    <property type="entry name" value="ADP_GME_SDR_e"/>
    <property type="match status" value="1"/>
</dbReference>
<reference evidence="8 16" key="3">
    <citation type="submission" date="2021-07" db="EMBL/GenBank/DDBJ databases">
        <title>Draft genome sequence of carbapenem-resistant Aeromonas spp. in Japan.</title>
        <authorList>
            <person name="Maehana S."/>
            <person name="Suzuki M."/>
            <person name="Kitasato H."/>
        </authorList>
    </citation>
    <scope>NUCLEOTIDE SEQUENCE</scope>
    <source>
        <strain evidence="8">KAM343</strain>
        <strain evidence="9">KAM348</strain>
        <strain evidence="10 16">KAM382</strain>
    </source>
</reference>
<evidence type="ECO:0000256" key="3">
    <source>
        <dbReference type="ARBA" id="ARBA00023277"/>
    </source>
</evidence>
<dbReference type="Proteomes" id="UP000266778">
    <property type="component" value="Chromosome"/>
</dbReference>
<dbReference type="SUPFAM" id="SSF51735">
    <property type="entry name" value="NAD(P)-binding Rossmann-fold domains"/>
    <property type="match status" value="1"/>
</dbReference>
<feature type="binding site" evidence="4">
    <location>
        <position position="191"/>
    </location>
    <ligand>
        <name>substrate</name>
    </ligand>
</feature>
<reference evidence="11" key="4">
    <citation type="submission" date="2022-09" db="EMBL/GenBank/DDBJ databases">
        <title>Intensive care unit water sources are persistently colonized with multi-drug resistant bacteria and are the site of extensive horizontal gene transfer of antibiotic resistance genes.</title>
        <authorList>
            <person name="Diorio-Toth L."/>
        </authorList>
    </citation>
    <scope>NUCLEOTIDE SEQUENCE</scope>
    <source>
        <strain evidence="11">GD03796</strain>
    </source>
</reference>
<dbReference type="PANTHER" id="PTHR43103">
    <property type="entry name" value="NUCLEOSIDE-DIPHOSPHATE-SUGAR EPIMERASE"/>
    <property type="match status" value="1"/>
</dbReference>
<feature type="binding site" evidence="4">
    <location>
        <begin position="205"/>
        <end position="208"/>
    </location>
    <ligand>
        <name>substrate</name>
    </ligand>
</feature>
<keyword evidence="2 4" id="KW-0413">Isomerase</keyword>
<comment type="subunit">
    <text evidence="4">Homopentamer.</text>
</comment>
<dbReference type="NCBIfam" id="TIGR02197">
    <property type="entry name" value="heptose_epim"/>
    <property type="match status" value="1"/>
</dbReference>
<dbReference type="OrthoDB" id="9803010at2"/>
<reference evidence="6" key="1">
    <citation type="journal article" date="2019" name="J Environ">
        <title>Genetic characterization and potential molecular dissemination mechanism of tet (31) gene in Aeromonas caviae from an oxytetracycline wastewater treatment system.</title>
        <authorList>
            <person name="Shi Y."/>
            <person name="Tian Z."/>
            <person name="Leclercq S.O."/>
            <person name="Zhang H."/>
            <person name="Yang M."/>
            <person name="Zhang Y."/>
        </authorList>
    </citation>
    <scope>NUCLEOTIDE SEQUENCE</scope>
    <source>
        <strain evidence="6">T25-39</strain>
    </source>
</reference>
<dbReference type="Gene3D" id="3.90.25.10">
    <property type="entry name" value="UDP-galactose 4-epimerase, domain 1"/>
    <property type="match status" value="1"/>
</dbReference>
<evidence type="ECO:0000256" key="4">
    <source>
        <dbReference type="HAMAP-Rule" id="MF_01601"/>
    </source>
</evidence>
<dbReference type="Proteomes" id="UP000887009">
    <property type="component" value="Unassembled WGS sequence"/>
</dbReference>
<comment type="similarity">
    <text evidence="4">Belongs to the NAD(P)-dependent epimerase/dehydratase family. HldD subfamily.</text>
</comment>
<feature type="domain" description="NAD-dependent epimerase/dehydratase" evidence="5">
    <location>
        <begin position="2"/>
        <end position="246"/>
    </location>
</feature>
<feature type="binding site" evidence="4">
    <location>
        <position position="282"/>
    </location>
    <ligand>
        <name>substrate</name>
    </ligand>
</feature>
<dbReference type="InterPro" id="IPR011912">
    <property type="entry name" value="Heptose_epim"/>
</dbReference>
<evidence type="ECO:0000313" key="17">
    <source>
        <dbReference type="Proteomes" id="UP001160758"/>
    </source>
</evidence>
<dbReference type="UniPathway" id="UPA00356">
    <property type="reaction ID" value="UER00440"/>
</dbReference>
<dbReference type="EMBL" id="CP110176">
    <property type="protein sequence ID" value="UZC85231.1"/>
    <property type="molecule type" value="Genomic_DNA"/>
</dbReference>
<evidence type="ECO:0000313" key="11">
    <source>
        <dbReference type="EMBL" id="MDH1896090.1"/>
    </source>
</evidence>
<evidence type="ECO:0000313" key="9">
    <source>
        <dbReference type="EMBL" id="GJA55797.1"/>
    </source>
</evidence>
<feature type="active site" description="Proton acceptor" evidence="4">
    <location>
        <position position="182"/>
    </location>
</feature>
<reference evidence="13" key="6">
    <citation type="submission" date="2023-04" db="EMBL/GenBank/DDBJ databases">
        <title>Whole Genome Sequence of Multi-drug resistant Aeromonas caviae as a gut pathogen in newborn.</title>
        <authorList>
            <person name="Jadhav S.V."/>
            <person name="Saroj S.D."/>
            <person name="Saha U.B."/>
            <person name="Sen S."/>
            <person name="Kher A."/>
        </authorList>
    </citation>
    <scope>NUCLEOTIDE SEQUENCE</scope>
    <source>
        <strain evidence="13">SVJ23</strain>
    </source>
</reference>
<dbReference type="EMBL" id="JAOCFT010000001">
    <property type="protein sequence ID" value="MDH1896090.1"/>
    <property type="molecule type" value="Genomic_DNA"/>
</dbReference>
<organism evidence="11 17">
    <name type="scientific">Aeromonas caviae</name>
    <name type="common">Aeromonas punctata</name>
    <dbReference type="NCBI Taxonomy" id="648"/>
    <lineage>
        <taxon>Bacteria</taxon>
        <taxon>Pseudomonadati</taxon>
        <taxon>Pseudomonadota</taxon>
        <taxon>Gammaproteobacteria</taxon>
        <taxon>Aeromonadales</taxon>
        <taxon>Aeromonadaceae</taxon>
        <taxon>Aeromonas</taxon>
    </lineage>
</organism>
<feature type="binding site" evidence="4">
    <location>
        <position position="184"/>
    </location>
    <ligand>
        <name>substrate</name>
    </ligand>
</feature>
<name>A0A125Y2I7_AERCA</name>
<dbReference type="EMBL" id="CP025706">
    <property type="protein sequence ID" value="AXB04931.1"/>
    <property type="molecule type" value="Genomic_DNA"/>
</dbReference>
<dbReference type="Proteomes" id="UP001160758">
    <property type="component" value="Unassembled WGS sequence"/>
</dbReference>
<feature type="binding site" evidence="4">
    <location>
        <position position="182"/>
    </location>
    <ligand>
        <name>NADP(+)</name>
        <dbReference type="ChEBI" id="CHEBI:58349"/>
    </ligand>
</feature>
<keyword evidence="1 4" id="KW-0521">NADP</keyword>
<dbReference type="GO" id="GO:0097171">
    <property type="term" value="P:ADP-L-glycero-beta-D-manno-heptose biosynthetic process"/>
    <property type="evidence" value="ECO:0007669"/>
    <property type="project" value="UniProtKB-UniPathway"/>
</dbReference>
<evidence type="ECO:0000313" key="15">
    <source>
        <dbReference type="Proteomes" id="UP000515756"/>
    </source>
</evidence>
<dbReference type="Proteomes" id="UP000515756">
    <property type="component" value="Chromosome"/>
</dbReference>
<evidence type="ECO:0000259" key="5">
    <source>
        <dbReference type="Pfam" id="PF01370"/>
    </source>
</evidence>
<dbReference type="EMBL" id="AP021927">
    <property type="protein sequence ID" value="BBQ28491.1"/>
    <property type="molecule type" value="Genomic_DNA"/>
</dbReference>
<evidence type="ECO:0000313" key="6">
    <source>
        <dbReference type="EMBL" id="AXB04931.1"/>
    </source>
</evidence>
<keyword evidence="18" id="KW-1185">Reference proteome</keyword>
<dbReference type="InterPro" id="IPR036291">
    <property type="entry name" value="NAD(P)-bd_dom_sf"/>
</dbReference>
<reference evidence="7 15" key="2">
    <citation type="submission" date="2019-12" db="EMBL/GenBank/DDBJ databases">
        <title>complete genome sequences of Aeromonas caviae str. WP2-W18-ESBL-01 isolated from wastewater treatment plant effluent.</title>
        <authorList>
            <person name="Sekizuka T."/>
            <person name="Itokawa K."/>
            <person name="Yatsu K."/>
            <person name="Inamine Y."/>
            <person name="Kuroda M."/>
        </authorList>
    </citation>
    <scope>NUCLEOTIDE SEQUENCE [LARGE SCALE GENOMIC DNA]</scope>
    <source>
        <strain evidence="7 15">WP2-W18-ESBL-01</strain>
    </source>
</reference>
<dbReference type="Gene3D" id="3.40.50.720">
    <property type="entry name" value="NAD(P)-binding Rossmann-like Domain"/>
    <property type="match status" value="1"/>
</dbReference>
<evidence type="ECO:0000313" key="8">
    <source>
        <dbReference type="EMBL" id="GJA41833.1"/>
    </source>
</evidence>
<dbReference type="GeneID" id="48824413"/>
<dbReference type="Pfam" id="PF01370">
    <property type="entry name" value="Epimerase"/>
    <property type="match status" value="1"/>
</dbReference>
<comment type="pathway">
    <text evidence="4">Nucleotide-sugar biosynthesis; ADP-L-glycero-beta-D-manno-heptose biosynthesis; ADP-L-glycero-beta-D-manno-heptose from D-glycero-beta-D-manno-heptose 7-phosphate: step 4/4.</text>
</comment>
<dbReference type="Proteomes" id="UP001218423">
    <property type="component" value="Chromosome"/>
</dbReference>
<gene>
    <name evidence="11" type="primary">rfaD</name>
    <name evidence="4 7" type="synonym">hldD</name>
    <name evidence="6" type="ORF">C1C91_07825</name>
    <name evidence="8" type="ORF">KAM343_26290</name>
    <name evidence="9" type="ORF">KAM348_32200</name>
    <name evidence="10" type="ORF">KAM382_41150</name>
    <name evidence="11" type="ORF">N5I07_00400</name>
    <name evidence="13" type="ORF">OJY61_15440</name>
    <name evidence="14" type="ORF">P5S46_20150</name>
    <name evidence="12" type="ORF">VCX44_11005</name>
    <name evidence="7" type="ORF">WP2W18E01_00730</name>
</gene>
<dbReference type="Proteomes" id="UP001163285">
    <property type="component" value="Chromosome"/>
</dbReference>